<dbReference type="EMBL" id="FQUW01000014">
    <property type="protein sequence ID" value="SHF05288.1"/>
    <property type="molecule type" value="Genomic_DNA"/>
</dbReference>
<dbReference type="Gene3D" id="3.30.300.30">
    <property type="match status" value="1"/>
</dbReference>
<dbReference type="Proteomes" id="UP000184196">
    <property type="component" value="Unassembled WGS sequence"/>
</dbReference>
<dbReference type="InterPro" id="IPR050237">
    <property type="entry name" value="ATP-dep_AMP-bd_enzyme"/>
</dbReference>
<evidence type="ECO:0000256" key="2">
    <source>
        <dbReference type="ARBA" id="ARBA00022598"/>
    </source>
</evidence>
<dbReference type="PROSITE" id="PS00455">
    <property type="entry name" value="AMP_BINDING"/>
    <property type="match status" value="1"/>
</dbReference>
<dbReference type="GO" id="GO:0016878">
    <property type="term" value="F:acid-thiol ligase activity"/>
    <property type="evidence" value="ECO:0007669"/>
    <property type="project" value="UniProtKB-ARBA"/>
</dbReference>
<name>A0A1M4YI01_9FIRM</name>
<dbReference type="Pfam" id="PF13193">
    <property type="entry name" value="AMP-binding_C"/>
    <property type="match status" value="1"/>
</dbReference>
<evidence type="ECO:0000259" key="4">
    <source>
        <dbReference type="Pfam" id="PF13193"/>
    </source>
</evidence>
<protein>
    <submittedName>
        <fullName evidence="5">Feruloyl-CoA synthase</fullName>
    </submittedName>
</protein>
<gene>
    <name evidence="5" type="ORF">SAMN02745218_01332</name>
</gene>
<dbReference type="Pfam" id="PF00501">
    <property type="entry name" value="AMP-binding"/>
    <property type="match status" value="1"/>
</dbReference>
<evidence type="ECO:0000256" key="1">
    <source>
        <dbReference type="ARBA" id="ARBA00006432"/>
    </source>
</evidence>
<accession>A0A1M4YI01</accession>
<dbReference type="AlphaFoldDB" id="A0A1M4YI01"/>
<dbReference type="RefSeq" id="WP_073164420.1">
    <property type="nucleotide sequence ID" value="NZ_FQUW01000014.1"/>
</dbReference>
<dbReference type="InterPro" id="IPR020845">
    <property type="entry name" value="AMP-binding_CS"/>
</dbReference>
<evidence type="ECO:0000259" key="3">
    <source>
        <dbReference type="Pfam" id="PF00501"/>
    </source>
</evidence>
<keyword evidence="6" id="KW-1185">Reference proteome</keyword>
<feature type="domain" description="AMP-binding enzyme C-terminal" evidence="4">
    <location>
        <begin position="413"/>
        <end position="488"/>
    </location>
</feature>
<organism evidence="5 6">
    <name type="scientific">Desulfofundulus australicus DSM 11792</name>
    <dbReference type="NCBI Taxonomy" id="1121425"/>
    <lineage>
        <taxon>Bacteria</taxon>
        <taxon>Bacillati</taxon>
        <taxon>Bacillota</taxon>
        <taxon>Clostridia</taxon>
        <taxon>Eubacteriales</taxon>
        <taxon>Peptococcaceae</taxon>
        <taxon>Desulfofundulus</taxon>
    </lineage>
</organism>
<keyword evidence="2" id="KW-0436">Ligase</keyword>
<dbReference type="InterPro" id="IPR045851">
    <property type="entry name" value="AMP-bd_C_sf"/>
</dbReference>
<dbReference type="InterPro" id="IPR000873">
    <property type="entry name" value="AMP-dep_synth/lig_dom"/>
</dbReference>
<dbReference type="InterPro" id="IPR025110">
    <property type="entry name" value="AMP-bd_C"/>
</dbReference>
<proteinExistence type="inferred from homology"/>
<dbReference type="FunFam" id="3.30.300.30:FF:000008">
    <property type="entry name" value="2,3-dihydroxybenzoate-AMP ligase"/>
    <property type="match status" value="1"/>
</dbReference>
<comment type="similarity">
    <text evidence="1">Belongs to the ATP-dependent AMP-binding enzyme family.</text>
</comment>
<dbReference type="Gene3D" id="3.40.50.12780">
    <property type="entry name" value="N-terminal domain of ligase-like"/>
    <property type="match status" value="1"/>
</dbReference>
<dbReference type="PANTHER" id="PTHR43767">
    <property type="entry name" value="LONG-CHAIN-FATTY-ACID--COA LIGASE"/>
    <property type="match status" value="1"/>
</dbReference>
<evidence type="ECO:0000313" key="5">
    <source>
        <dbReference type="EMBL" id="SHF05288.1"/>
    </source>
</evidence>
<dbReference type="InterPro" id="IPR042099">
    <property type="entry name" value="ANL_N_sf"/>
</dbReference>
<dbReference type="PANTHER" id="PTHR43767:SF1">
    <property type="entry name" value="NONRIBOSOMAL PEPTIDE SYNTHASE PES1 (EUROFUNG)-RELATED"/>
    <property type="match status" value="1"/>
</dbReference>
<dbReference type="SUPFAM" id="SSF56801">
    <property type="entry name" value="Acetyl-CoA synthetase-like"/>
    <property type="match status" value="1"/>
</dbReference>
<sequence length="500" mass="55075">MGELVHRLLERNASKYPRALAVRWPQGDVSLNWFQLNAEANSLARYLQARGFKPNDRAALLVSNRPEFMVAYFGILKAGGTVTPLNIKFTASEIAYILQDSEISVIIYEDNLRSVVEEATKGLPHVIAVSTREMSGLMEKYECHNLDLPLNPSSLAEILYTSGTTGKPKGVMLTHNAVTLVAIMMAYEADIYFGDRCLHLMPLTHSAPLNLILVGGTWAGATHVLGSFTPQALLELTDQEKTTHFFGAPVAYNLAAKLPNFSRYDLTSAKRWIYGGAPMPRAGLDTMMKLFPGGFMGVYGLTEAGPNGTALHPHEHPRFAGSIGCRGSVTAEIKVVNAGGQEVAPGEVGEIIIKTPSNMVGYLNRPRETAETLVNGWIYTGDLAERDEYGYIWIKDRKKDMIITGGVNVYPKEVEDVLSLCPGVADAAVVGIPHPDWGETVMAVVVPMPGHQLQPEEIRQFCRQHLADYKVPRIFQFTDVIPRNASGKILKHVIREKYSR</sequence>
<feature type="domain" description="AMP-dependent synthetase/ligase" evidence="3">
    <location>
        <begin position="9"/>
        <end position="363"/>
    </location>
</feature>
<reference evidence="6" key="1">
    <citation type="submission" date="2016-11" db="EMBL/GenBank/DDBJ databases">
        <authorList>
            <person name="Varghese N."/>
            <person name="Submissions S."/>
        </authorList>
    </citation>
    <scope>NUCLEOTIDE SEQUENCE [LARGE SCALE GENOMIC DNA]</scope>
    <source>
        <strain evidence="6">DSM 11792</strain>
    </source>
</reference>
<evidence type="ECO:0000313" key="6">
    <source>
        <dbReference type="Proteomes" id="UP000184196"/>
    </source>
</evidence>